<accession>A0A7H1NTB2</accession>
<dbReference type="RefSeq" id="WP_203413225.1">
    <property type="nucleotide sequence ID" value="NZ_CP060244.1"/>
</dbReference>
<name>A0A7H1NTB2_9PROT</name>
<dbReference type="EMBL" id="CP060244">
    <property type="protein sequence ID" value="QNT79022.1"/>
    <property type="molecule type" value="Genomic_DNA"/>
</dbReference>
<dbReference type="AlphaFoldDB" id="A0A7H1NTB2"/>
<proteinExistence type="predicted"/>
<protein>
    <submittedName>
        <fullName evidence="1">Uncharacterized protein</fullName>
    </submittedName>
</protein>
<dbReference type="Proteomes" id="UP000516349">
    <property type="component" value="Chromosome"/>
</dbReference>
<gene>
    <name evidence="1" type="ORF">JGUZn3_18080</name>
</gene>
<reference evidence="1 2" key="1">
    <citation type="submission" date="2020-08" db="EMBL/GenBank/DDBJ databases">
        <title>Complete genome sequence of Entomobacter blattae G55GP.</title>
        <authorList>
            <person name="Poehlein A."/>
            <person name="Guzman J."/>
            <person name="Daniel R."/>
            <person name="Vilcinskas A."/>
        </authorList>
    </citation>
    <scope>NUCLEOTIDE SEQUENCE [LARGE SCALE GENOMIC DNA]</scope>
    <source>
        <strain evidence="1 2">G55GP</strain>
    </source>
</reference>
<evidence type="ECO:0000313" key="2">
    <source>
        <dbReference type="Proteomes" id="UP000516349"/>
    </source>
</evidence>
<sequence length="166" mass="18876">MLPSYIIQVHNRYDIETTLAAVRAHSHNERLFSKGKPLFNFISAPNAGGFMGVCWWSELLYNYAPLHWQTNTHIIDCGPHAGWALQALRLGIKSIILKGKCPQFDTIKERANSIGHTIIAERLPALDMRNNDSKFILHDYLNSSNPHDFLEKYHNSFSGNTLSNDL</sequence>
<evidence type="ECO:0000313" key="1">
    <source>
        <dbReference type="EMBL" id="QNT79022.1"/>
    </source>
</evidence>
<organism evidence="1 2">
    <name type="scientific">Entomobacter blattae</name>
    <dbReference type="NCBI Taxonomy" id="2762277"/>
    <lineage>
        <taxon>Bacteria</taxon>
        <taxon>Pseudomonadati</taxon>
        <taxon>Pseudomonadota</taxon>
        <taxon>Alphaproteobacteria</taxon>
        <taxon>Acetobacterales</taxon>
        <taxon>Acetobacteraceae</taxon>
        <taxon>Entomobacter</taxon>
    </lineage>
</organism>
<dbReference type="KEGG" id="ebla:JGUZn3_18080"/>
<keyword evidence="2" id="KW-1185">Reference proteome</keyword>